<protein>
    <submittedName>
        <fullName evidence="1">Uncharacterized protein</fullName>
    </submittedName>
</protein>
<evidence type="ECO:0000313" key="1">
    <source>
        <dbReference type="EMBL" id="CAD9002733.1"/>
    </source>
</evidence>
<organism evidence="1">
    <name type="scientific">Eutreptiella gymnastica</name>
    <dbReference type="NCBI Taxonomy" id="73025"/>
    <lineage>
        <taxon>Eukaryota</taxon>
        <taxon>Discoba</taxon>
        <taxon>Euglenozoa</taxon>
        <taxon>Euglenida</taxon>
        <taxon>Spirocuta</taxon>
        <taxon>Euglenophyceae</taxon>
        <taxon>Eutreptiales</taxon>
        <taxon>Eutreptiaceae</taxon>
        <taxon>Eutreptiella</taxon>
    </lineage>
</organism>
<reference evidence="1" key="1">
    <citation type="submission" date="2021-01" db="EMBL/GenBank/DDBJ databases">
        <authorList>
            <person name="Corre E."/>
            <person name="Pelletier E."/>
            <person name="Niang G."/>
            <person name="Scheremetjew M."/>
            <person name="Finn R."/>
            <person name="Kale V."/>
            <person name="Holt S."/>
            <person name="Cochrane G."/>
            <person name="Meng A."/>
            <person name="Brown T."/>
            <person name="Cohen L."/>
        </authorList>
    </citation>
    <scope>NUCLEOTIDE SEQUENCE</scope>
    <source>
        <strain evidence="1">NIES-381</strain>
    </source>
</reference>
<sequence length="168" mass="18685">MLTTLLGEGGMDSSHTYEGGGVRRACAWCLVLRLLHSFRNDIHAGVTIASSAREQVGYAHCNHLPTVCMARARRPVRPPQHVQTWLRFGMPKVFFLVCSLRGSPSWSSSPQASKGSHWDLKGLKSVPGTQGQLETKQFCPAPFAAVSDCLDTVWMFQNIWKYPKCTHL</sequence>
<name>A0A7S1I6P0_9EUGL</name>
<proteinExistence type="predicted"/>
<dbReference type="EMBL" id="HBGA01037839">
    <property type="protein sequence ID" value="CAD9002733.1"/>
    <property type="molecule type" value="Transcribed_RNA"/>
</dbReference>
<accession>A0A7S1I6P0</accession>
<dbReference type="AlphaFoldDB" id="A0A7S1I6P0"/>
<gene>
    <name evidence="1" type="ORF">EGYM00392_LOCUS13817</name>
</gene>